<accession>A0A0B7MU85</accession>
<evidence type="ECO:0000313" key="2">
    <source>
        <dbReference type="EMBL" id="CEP06845.1"/>
    </source>
</evidence>
<keyword evidence="3" id="KW-1185">Reference proteome</keyword>
<name>A0A0B7MU85_9FUNG</name>
<sequence length="238" mass="27380">MKVRRKEIKNLEKQRQDAGRESRRFGKVNKDLDAALYQKLKDIQKLCNHQYVEVLKLQEQIRDGRSRLFLLNKKIHNQPVIYTQPVQKNALSIHAATAIQGIDPGLVTMASGMYTSPSTLIHSIKRYQGAPQSAEEEKTNPFKLAARFIYKACLKQSNIHSNYKRVQRRRVTGRILLKNFYQKYCSRHKTKLSGRSVVTFVGNWSGVSTFVKGHIRRSTGPYYKQLSAPENDHFNGCG</sequence>
<dbReference type="EMBL" id="LN718756">
    <property type="protein sequence ID" value="CEP06845.1"/>
    <property type="molecule type" value="Genomic_DNA"/>
</dbReference>
<proteinExistence type="predicted"/>
<protein>
    <submittedName>
        <fullName evidence="2">Uncharacterized protein</fullName>
    </submittedName>
</protein>
<dbReference type="Proteomes" id="UP000054107">
    <property type="component" value="Unassembled WGS sequence"/>
</dbReference>
<dbReference type="AlphaFoldDB" id="A0A0B7MU85"/>
<gene>
    <name evidence="2" type="primary">PARPA_00097.1 scaffold 263</name>
</gene>
<feature type="region of interest" description="Disordered" evidence="1">
    <location>
        <begin position="1"/>
        <end position="24"/>
    </location>
</feature>
<evidence type="ECO:0000256" key="1">
    <source>
        <dbReference type="SAM" id="MobiDB-lite"/>
    </source>
</evidence>
<organism evidence="2 3">
    <name type="scientific">Parasitella parasitica</name>
    <dbReference type="NCBI Taxonomy" id="35722"/>
    <lineage>
        <taxon>Eukaryota</taxon>
        <taxon>Fungi</taxon>
        <taxon>Fungi incertae sedis</taxon>
        <taxon>Mucoromycota</taxon>
        <taxon>Mucoromycotina</taxon>
        <taxon>Mucoromycetes</taxon>
        <taxon>Mucorales</taxon>
        <taxon>Mucorineae</taxon>
        <taxon>Mucoraceae</taxon>
        <taxon>Parasitella</taxon>
    </lineage>
</organism>
<feature type="compositionally biased region" description="Basic and acidic residues" evidence="1">
    <location>
        <begin position="8"/>
        <end position="24"/>
    </location>
</feature>
<evidence type="ECO:0000313" key="3">
    <source>
        <dbReference type="Proteomes" id="UP000054107"/>
    </source>
</evidence>
<reference evidence="2 3" key="1">
    <citation type="submission" date="2014-09" db="EMBL/GenBank/DDBJ databases">
        <authorList>
            <person name="Ellenberger Sabrina"/>
        </authorList>
    </citation>
    <scope>NUCLEOTIDE SEQUENCE [LARGE SCALE GENOMIC DNA]</scope>
    <source>
        <strain evidence="2 3">CBS 412.66</strain>
    </source>
</reference>